<dbReference type="SUPFAM" id="SSF51735">
    <property type="entry name" value="NAD(P)-binding Rossmann-fold domains"/>
    <property type="match status" value="1"/>
</dbReference>
<protein>
    <submittedName>
        <fullName evidence="3">Oxidoreductase</fullName>
    </submittedName>
</protein>
<reference evidence="3 4" key="1">
    <citation type="submission" date="2013-08" db="EMBL/GenBank/DDBJ databases">
        <title>The genome sequence of Skermanella stibiiresistens.</title>
        <authorList>
            <person name="Zhu W."/>
            <person name="Wang G."/>
        </authorList>
    </citation>
    <scope>NUCLEOTIDE SEQUENCE [LARGE SCALE GENOMIC DNA]</scope>
    <source>
        <strain evidence="3 4">SB22</strain>
    </source>
</reference>
<sequence>MVMIDRTLGWAVVGCGWVARDHVIPAIHEARNGRIVALCDRDPSGLGDLGTSDLAAVLADPAVEAVYVATPNDQHSPVVSACAAAGKHVLCEKPMATKSEDAAVMVAACADAGVTLGIAFDQRFHGAHTHLRALVAGGFLGTVTQARIFYACWLPPDWAADNWRVDPKRAGGGALWDLAPHGIDLLEVLLGSPWTDLHALVQRRVHDYPVDDGAVLTGRFQDGALGTIQVGYNCPDALPRRTLELVGTKAMVIATDTMGQTPGGTLTLIDAVTGSRTDLSVPDIERSPFLNQIEAFGDAILAGQPFPYPAERDLRLFTLMERSCR</sequence>
<gene>
    <name evidence="3" type="ORF">N825_26350</name>
</gene>
<dbReference type="Gene3D" id="3.30.360.10">
    <property type="entry name" value="Dihydrodipicolinate Reductase, domain 2"/>
    <property type="match status" value="1"/>
</dbReference>
<proteinExistence type="predicted"/>
<evidence type="ECO:0000259" key="1">
    <source>
        <dbReference type="Pfam" id="PF01408"/>
    </source>
</evidence>
<dbReference type="Gene3D" id="3.40.50.720">
    <property type="entry name" value="NAD(P)-binding Rossmann-like Domain"/>
    <property type="match status" value="1"/>
</dbReference>
<evidence type="ECO:0000313" key="3">
    <source>
        <dbReference type="EMBL" id="EWY36560.1"/>
    </source>
</evidence>
<feature type="domain" description="GFO/IDH/MocA-like oxidoreductase" evidence="2">
    <location>
        <begin position="129"/>
        <end position="252"/>
    </location>
</feature>
<dbReference type="InterPro" id="IPR051450">
    <property type="entry name" value="Gfo/Idh/MocA_Oxidoreductases"/>
</dbReference>
<organism evidence="3 4">
    <name type="scientific">Skermanella stibiiresistens SB22</name>
    <dbReference type="NCBI Taxonomy" id="1385369"/>
    <lineage>
        <taxon>Bacteria</taxon>
        <taxon>Pseudomonadati</taxon>
        <taxon>Pseudomonadota</taxon>
        <taxon>Alphaproteobacteria</taxon>
        <taxon>Rhodospirillales</taxon>
        <taxon>Azospirillaceae</taxon>
        <taxon>Skermanella</taxon>
    </lineage>
</organism>
<evidence type="ECO:0000313" key="4">
    <source>
        <dbReference type="Proteomes" id="UP000019486"/>
    </source>
</evidence>
<dbReference type="AlphaFoldDB" id="W9GRM2"/>
<name>W9GRM2_9PROT</name>
<dbReference type="PANTHER" id="PTHR43377:SF1">
    <property type="entry name" value="BILIVERDIN REDUCTASE A"/>
    <property type="match status" value="1"/>
</dbReference>
<dbReference type="EMBL" id="AVFL01000040">
    <property type="protein sequence ID" value="EWY36560.1"/>
    <property type="molecule type" value="Genomic_DNA"/>
</dbReference>
<dbReference type="InterPro" id="IPR000683">
    <property type="entry name" value="Gfo/Idh/MocA-like_OxRdtase_N"/>
</dbReference>
<dbReference type="OrthoDB" id="9800846at2"/>
<dbReference type="InterPro" id="IPR036291">
    <property type="entry name" value="NAD(P)-bd_dom_sf"/>
</dbReference>
<accession>W9GRM2</accession>
<comment type="caution">
    <text evidence="3">The sequence shown here is derived from an EMBL/GenBank/DDBJ whole genome shotgun (WGS) entry which is preliminary data.</text>
</comment>
<feature type="domain" description="Gfo/Idh/MocA-like oxidoreductase N-terminal" evidence="1">
    <location>
        <begin position="9"/>
        <end position="119"/>
    </location>
</feature>
<keyword evidence="4" id="KW-1185">Reference proteome</keyword>
<dbReference type="STRING" id="1385369.N825_26350"/>
<dbReference type="InterPro" id="IPR055170">
    <property type="entry name" value="GFO_IDH_MocA-like_dom"/>
</dbReference>
<dbReference type="Proteomes" id="UP000019486">
    <property type="component" value="Unassembled WGS sequence"/>
</dbReference>
<dbReference type="PANTHER" id="PTHR43377">
    <property type="entry name" value="BILIVERDIN REDUCTASE A"/>
    <property type="match status" value="1"/>
</dbReference>
<dbReference type="Pfam" id="PF01408">
    <property type="entry name" value="GFO_IDH_MocA"/>
    <property type="match status" value="1"/>
</dbReference>
<evidence type="ECO:0000259" key="2">
    <source>
        <dbReference type="Pfam" id="PF22725"/>
    </source>
</evidence>
<dbReference type="GO" id="GO:0000166">
    <property type="term" value="F:nucleotide binding"/>
    <property type="evidence" value="ECO:0007669"/>
    <property type="project" value="InterPro"/>
</dbReference>
<dbReference type="SUPFAM" id="SSF55347">
    <property type="entry name" value="Glyceraldehyde-3-phosphate dehydrogenase-like, C-terminal domain"/>
    <property type="match status" value="1"/>
</dbReference>
<dbReference type="Pfam" id="PF22725">
    <property type="entry name" value="GFO_IDH_MocA_C3"/>
    <property type="match status" value="1"/>
</dbReference>